<proteinExistence type="predicted"/>
<evidence type="ECO:0000313" key="1">
    <source>
        <dbReference type="EMBL" id="KSU17128.1"/>
    </source>
</evidence>
<dbReference type="PATRIC" id="fig|1360.109.peg.1913"/>
<dbReference type="Proteomes" id="UP000053612">
    <property type="component" value="Unassembled WGS sequence"/>
</dbReference>
<name>A0A0V8DV42_LACLL</name>
<reference evidence="2" key="1">
    <citation type="submission" date="2015-10" db="EMBL/GenBank/DDBJ databases">
        <title>Draft Genome Sequences of 11 Lactococcus lactis subspecies cremoris strains.</title>
        <authorList>
            <person name="Wels M."/>
            <person name="Backus L."/>
            <person name="Boekhorst J."/>
            <person name="Dijkstra A."/>
            <person name="Beerthuizen M."/>
            <person name="Kelly W."/>
            <person name="Siezen R."/>
            <person name="Bachmann H."/>
            <person name="Van Hijum S."/>
        </authorList>
    </citation>
    <scope>NUCLEOTIDE SEQUENCE [LARGE SCALE GENOMIC DNA]</scope>
    <source>
        <strain evidence="2">LMG9449</strain>
    </source>
</reference>
<protein>
    <submittedName>
        <fullName evidence="1">Uncharacterized protein</fullName>
    </submittedName>
</protein>
<dbReference type="AlphaFoldDB" id="A0A0V8DV42"/>
<accession>A0A0V8DV42</accession>
<evidence type="ECO:0000313" key="2">
    <source>
        <dbReference type="Proteomes" id="UP000053612"/>
    </source>
</evidence>
<gene>
    <name evidence="1" type="ORF">LMG9449_1827</name>
</gene>
<organism evidence="1 2">
    <name type="scientific">Lactococcus lactis subsp. lactis</name>
    <name type="common">Streptococcus lactis</name>
    <dbReference type="NCBI Taxonomy" id="1360"/>
    <lineage>
        <taxon>Bacteria</taxon>
        <taxon>Bacillati</taxon>
        <taxon>Bacillota</taxon>
        <taxon>Bacilli</taxon>
        <taxon>Lactobacillales</taxon>
        <taxon>Streptococcaceae</taxon>
        <taxon>Lactococcus</taxon>
    </lineage>
</organism>
<comment type="caution">
    <text evidence="1">The sequence shown here is derived from an EMBL/GenBank/DDBJ whole genome shotgun (WGS) entry which is preliminary data.</text>
</comment>
<dbReference type="EMBL" id="LKLS01000143">
    <property type="protein sequence ID" value="KSU17128.1"/>
    <property type="molecule type" value="Genomic_DNA"/>
</dbReference>
<sequence>MFSKASKHIQFRKGISFGYYCELLNNALNANDGIYAHDIVHICNGRLTISNTGLRLDEIEELVRDYFKSEKVIDRSEIDKFTNYVLKRYQNDRQTNIAGQ</sequence>
<dbReference type="RefSeq" id="WP_058225109.1">
    <property type="nucleotide sequence ID" value="NZ_LKLS01000143.1"/>
</dbReference>